<dbReference type="InterPro" id="IPR001763">
    <property type="entry name" value="Rhodanese-like_dom"/>
</dbReference>
<dbReference type="PANTHER" id="PTHR43031">
    <property type="entry name" value="FAD-DEPENDENT OXIDOREDUCTASE"/>
    <property type="match status" value="1"/>
</dbReference>
<dbReference type="KEGG" id="fbm:MQE35_11200"/>
<gene>
    <name evidence="2" type="ORF">MQE35_11200</name>
</gene>
<feature type="domain" description="Rhodanese" evidence="1">
    <location>
        <begin position="38"/>
        <end position="128"/>
    </location>
</feature>
<reference evidence="2" key="1">
    <citation type="submission" date="2022-03" db="EMBL/GenBank/DDBJ databases">
        <title>Description of Abyssus ytuae gen. nov., sp. nov., a novel member of the family Flavobacteriaceae isolated from the sediment of Mariana Trench.</title>
        <authorList>
            <person name="Zhang J."/>
            <person name="Xu X."/>
        </authorList>
    </citation>
    <scope>NUCLEOTIDE SEQUENCE</scope>
    <source>
        <strain evidence="2">MT3330</strain>
    </source>
</reference>
<dbReference type="PROSITE" id="PS50206">
    <property type="entry name" value="RHODANESE_3"/>
    <property type="match status" value="1"/>
</dbReference>
<accession>A0A9E6ZR07</accession>
<dbReference type="Gene3D" id="3.40.250.10">
    <property type="entry name" value="Rhodanese-like domain"/>
    <property type="match status" value="1"/>
</dbReference>
<sequence>MKKLKPLSVFLPLFVFISCFHTKNEITTLNITDYDTKTNSKEILVDVRTPEEYEEGHLPGAVNIDVLNDNFIKKTGKLKKTAPVYLYCRSGKRSLKAAKILDSLGYKKIYNLDGGFLAWKESGGPVENKKPGEIK</sequence>
<proteinExistence type="predicted"/>
<evidence type="ECO:0000313" key="3">
    <source>
        <dbReference type="Proteomes" id="UP000831290"/>
    </source>
</evidence>
<keyword evidence="3" id="KW-1185">Reference proteome</keyword>
<protein>
    <submittedName>
        <fullName evidence="2">Rhodanese-like domain-containing protein</fullName>
    </submittedName>
</protein>
<dbReference type="PANTHER" id="PTHR43031:SF18">
    <property type="entry name" value="RHODANESE-RELATED SULFURTRANSFERASES"/>
    <property type="match status" value="1"/>
</dbReference>
<dbReference type="GO" id="GO:0004792">
    <property type="term" value="F:thiosulfate-cyanide sulfurtransferase activity"/>
    <property type="evidence" value="ECO:0007669"/>
    <property type="project" value="InterPro"/>
</dbReference>
<dbReference type="RefSeq" id="WP_255841475.1">
    <property type="nucleotide sequence ID" value="NZ_CP094358.1"/>
</dbReference>
<dbReference type="InterPro" id="IPR001307">
    <property type="entry name" value="Thiosulphate_STrfase_CS"/>
</dbReference>
<dbReference type="Proteomes" id="UP000831290">
    <property type="component" value="Chromosome"/>
</dbReference>
<dbReference type="SMART" id="SM00450">
    <property type="entry name" value="RHOD"/>
    <property type="match status" value="1"/>
</dbReference>
<dbReference type="CDD" id="cd00158">
    <property type="entry name" value="RHOD"/>
    <property type="match status" value="1"/>
</dbReference>
<evidence type="ECO:0000259" key="1">
    <source>
        <dbReference type="PROSITE" id="PS50206"/>
    </source>
</evidence>
<dbReference type="Pfam" id="PF00581">
    <property type="entry name" value="Rhodanese"/>
    <property type="match status" value="1"/>
</dbReference>
<dbReference type="PROSITE" id="PS00380">
    <property type="entry name" value="RHODANESE_1"/>
    <property type="match status" value="1"/>
</dbReference>
<dbReference type="SUPFAM" id="SSF52821">
    <property type="entry name" value="Rhodanese/Cell cycle control phosphatase"/>
    <property type="match status" value="1"/>
</dbReference>
<organism evidence="2 3">
    <name type="scientific">Abyssalbus ytuae</name>
    <dbReference type="NCBI Taxonomy" id="2926907"/>
    <lineage>
        <taxon>Bacteria</taxon>
        <taxon>Pseudomonadati</taxon>
        <taxon>Bacteroidota</taxon>
        <taxon>Flavobacteriia</taxon>
        <taxon>Flavobacteriales</taxon>
        <taxon>Flavobacteriaceae</taxon>
        <taxon>Abyssalbus</taxon>
    </lineage>
</organism>
<dbReference type="InterPro" id="IPR050229">
    <property type="entry name" value="GlpE_sulfurtransferase"/>
</dbReference>
<dbReference type="PROSITE" id="PS51257">
    <property type="entry name" value="PROKAR_LIPOPROTEIN"/>
    <property type="match status" value="1"/>
</dbReference>
<dbReference type="AlphaFoldDB" id="A0A9E6ZR07"/>
<dbReference type="InterPro" id="IPR036873">
    <property type="entry name" value="Rhodanese-like_dom_sf"/>
</dbReference>
<name>A0A9E6ZR07_9FLAO</name>
<dbReference type="EMBL" id="CP094358">
    <property type="protein sequence ID" value="UOB16303.1"/>
    <property type="molecule type" value="Genomic_DNA"/>
</dbReference>
<evidence type="ECO:0000313" key="2">
    <source>
        <dbReference type="EMBL" id="UOB16303.1"/>
    </source>
</evidence>